<dbReference type="InterPro" id="IPR007789">
    <property type="entry name" value="DUF688"/>
</dbReference>
<reference evidence="2" key="1">
    <citation type="submission" date="2015-07" db="EMBL/GenBank/DDBJ databases">
        <title>Transcriptome Assembly of Anthurium amnicola.</title>
        <authorList>
            <person name="Suzuki J."/>
        </authorList>
    </citation>
    <scope>NUCLEOTIDE SEQUENCE</scope>
</reference>
<evidence type="ECO:0000313" key="2">
    <source>
        <dbReference type="EMBL" id="JAT56326.1"/>
    </source>
</evidence>
<dbReference type="AlphaFoldDB" id="A0A1D1YNX5"/>
<accession>A0A1D1YNX5</accession>
<dbReference type="EMBL" id="GDJX01011610">
    <property type="protein sequence ID" value="JAT56326.1"/>
    <property type="molecule type" value="Transcribed_RNA"/>
</dbReference>
<feature type="compositionally biased region" description="Basic and acidic residues" evidence="1">
    <location>
        <begin position="53"/>
        <end position="65"/>
    </location>
</feature>
<sequence>MGSERAGVTNSGTKTPPRLCYHALPSQPRTEPLGVATPPLQAPGSVPFYWEEAPGKPRISDDPHGAPKPTCSRSLVPPPRLGLQSSSQAPAWQVAKVADAEGVPSKAHLGGPYYLVLGPSASLFDGPSVVARPNSLSCASFTIGERERSFERRKERPVGLLRRRKTAVASSPVEAAAAAACKCYVDDGKSVGGGDGEVAPPVEASVRITRFRRSASLPDRSTTTTHLWASIYGGLKQVVTAPWAWRSRKSRGPAR</sequence>
<gene>
    <name evidence="2" type="primary">At4g00950_1</name>
    <name evidence="2" type="ORF">g.31386</name>
</gene>
<evidence type="ECO:0000256" key="1">
    <source>
        <dbReference type="SAM" id="MobiDB-lite"/>
    </source>
</evidence>
<dbReference type="Pfam" id="PF05097">
    <property type="entry name" value="DUF688"/>
    <property type="match status" value="1"/>
</dbReference>
<proteinExistence type="predicted"/>
<dbReference type="PANTHER" id="PTHR34371">
    <property type="entry name" value="OS01G0551000 PROTEIN"/>
    <property type="match status" value="1"/>
</dbReference>
<protein>
    <submittedName>
        <fullName evidence="2">Uncharacterized protein At4g00950</fullName>
    </submittedName>
</protein>
<name>A0A1D1YNX5_9ARAE</name>
<organism evidence="2">
    <name type="scientific">Anthurium amnicola</name>
    <dbReference type="NCBI Taxonomy" id="1678845"/>
    <lineage>
        <taxon>Eukaryota</taxon>
        <taxon>Viridiplantae</taxon>
        <taxon>Streptophyta</taxon>
        <taxon>Embryophyta</taxon>
        <taxon>Tracheophyta</taxon>
        <taxon>Spermatophyta</taxon>
        <taxon>Magnoliopsida</taxon>
        <taxon>Liliopsida</taxon>
        <taxon>Araceae</taxon>
        <taxon>Pothoideae</taxon>
        <taxon>Potheae</taxon>
        <taxon>Anthurium</taxon>
    </lineage>
</organism>
<dbReference type="PANTHER" id="PTHR34371:SF6">
    <property type="entry name" value="MEMBRANE-ASSOCIATED KINASE REGULATOR 6"/>
    <property type="match status" value="1"/>
</dbReference>
<feature type="region of interest" description="Disordered" evidence="1">
    <location>
        <begin position="1"/>
        <end position="87"/>
    </location>
</feature>